<feature type="transmembrane region" description="Helical" evidence="7">
    <location>
        <begin position="410"/>
        <end position="432"/>
    </location>
</feature>
<evidence type="ECO:0000256" key="5">
    <source>
        <dbReference type="ARBA" id="ARBA00023136"/>
    </source>
</evidence>
<feature type="transmembrane region" description="Helical" evidence="7">
    <location>
        <begin position="498"/>
        <end position="517"/>
    </location>
</feature>
<feature type="domain" description="ABC3 transporter permease C-terminal" evidence="8">
    <location>
        <begin position="361"/>
        <end position="475"/>
    </location>
</feature>
<dbReference type="InterPro" id="IPR003838">
    <property type="entry name" value="ABC3_permease_C"/>
</dbReference>
<keyword evidence="11" id="KW-1185">Reference proteome</keyword>
<feature type="transmembrane region" description="Helical" evidence="7">
    <location>
        <begin position="85"/>
        <end position="107"/>
    </location>
</feature>
<feature type="transmembrane region" description="Helical" evidence="7">
    <location>
        <begin position="848"/>
        <end position="870"/>
    </location>
</feature>
<dbReference type="InterPro" id="IPR050250">
    <property type="entry name" value="Macrolide_Exporter_MacB"/>
</dbReference>
<dbReference type="PANTHER" id="PTHR30572:SF4">
    <property type="entry name" value="ABC TRANSPORTER PERMEASE YTRF"/>
    <property type="match status" value="1"/>
</dbReference>
<dbReference type="Pfam" id="PF12704">
    <property type="entry name" value="MacB_PCD"/>
    <property type="match status" value="2"/>
</dbReference>
<comment type="subcellular location">
    <subcellularLocation>
        <location evidence="1">Cell membrane</location>
        <topology evidence="1">Multi-pass membrane protein</topology>
    </subcellularLocation>
</comment>
<evidence type="ECO:0000256" key="2">
    <source>
        <dbReference type="ARBA" id="ARBA00022475"/>
    </source>
</evidence>
<dbReference type="InterPro" id="IPR025857">
    <property type="entry name" value="MacB_PCD"/>
</dbReference>
<keyword evidence="3 7" id="KW-0812">Transmembrane</keyword>
<evidence type="ECO:0000259" key="9">
    <source>
        <dbReference type="Pfam" id="PF12704"/>
    </source>
</evidence>
<evidence type="ECO:0000313" key="11">
    <source>
        <dbReference type="Proteomes" id="UP001484239"/>
    </source>
</evidence>
<keyword evidence="4 7" id="KW-1133">Transmembrane helix</keyword>
<feature type="domain" description="MacB-like periplasmic core" evidence="9">
    <location>
        <begin position="88"/>
        <end position="308"/>
    </location>
</feature>
<evidence type="ECO:0000256" key="1">
    <source>
        <dbReference type="ARBA" id="ARBA00004651"/>
    </source>
</evidence>
<comment type="similarity">
    <text evidence="6">Belongs to the ABC-4 integral membrane protein family.</text>
</comment>
<sequence>MTRGLRAALRALLPAEDRESMVVEIEELYRNRRARTGPIRAELWALGVVGGFAMRIGSRRLVHALGRWAAEGAGATRSLRRRPGWALMVAATLGVGTGGVVTVLAVADEVLLRPVSGVADPAELVEIRLGSRESPRPTFPISQGDLEAFRELPGLAHLEARVPLEVNIAPGEGPPIRARADAVTPGWFAALGVAQVAGRLPSAGLSVEEASANLEVVVSWSLARRLSEPASSAVGRGLRVNGQDARIVGVMPQDFAGVEIPGRTDLWLPGGALPVVEPSRGADLFRSPSGVWMRMVGRLEGGATPSSVAVPANRLMVERRDAEASWAFLSLDFEIQVLPGLGLDPALRDSVGRTLALLGGAALLLLVLAAANVAGLSLTRAVSRRSRTSVQRALGAGPGRLAREVVAEHLVLGLAGGLVAVALAHTASRLLRGVSLDQSGAPLAGLSVGPDTVVVALALAVATASIAALAPSLLAALPTVARPVRGEAHSTLRLRRGLAVLQVAVSVVLLVGAGLLGRSVARLDQVDPGFDPQGILAFQLDPSRLGLDPGDAAALVEELATALGREPGVEAAGIAFPQPVWGAFFTARLQPADDPDHPGLLGAHLQVAGDLLGAMGVEVLAGRDFHPAERRGDAGAPGVVIVSADAVEALFPGRDPRSVVGSRVVVPGEEDALEIVGVVPALRRRGPRTDSPPSFIRPWGQSRFNEVASGWVRARPGALSDLAATVNEVAARTAPDLPLFDLRSVEAQFDRLVADTRVVTGLALATSVLGLVLAALGLYGVLAWSVAARTREIGVRVALGSATDALVRRFVAQGLGLAALGLLPGVAGAIVFARLLESRLFGVGTLDPVAWSGGLALLLAVAAAASWIPARRAASVDVGRSLAAD</sequence>
<feature type="transmembrane region" description="Helical" evidence="7">
    <location>
        <begin position="815"/>
        <end position="836"/>
    </location>
</feature>
<evidence type="ECO:0000256" key="7">
    <source>
        <dbReference type="SAM" id="Phobius"/>
    </source>
</evidence>
<reference evidence="10 11" key="1">
    <citation type="submission" date="2024-02" db="EMBL/GenBank/DDBJ databases">
        <title>A novel Gemmatimonadota bacterium.</title>
        <authorList>
            <person name="Du Z.-J."/>
            <person name="Ye Y.-Q."/>
        </authorList>
    </citation>
    <scope>NUCLEOTIDE SEQUENCE [LARGE SCALE GENOMIC DNA]</scope>
    <source>
        <strain evidence="10 11">DH-20</strain>
    </source>
</reference>
<evidence type="ECO:0000313" key="10">
    <source>
        <dbReference type="EMBL" id="MEK9499853.1"/>
    </source>
</evidence>
<gene>
    <name evidence="10" type="ORF">WI372_02510</name>
</gene>
<keyword evidence="2" id="KW-1003">Cell membrane</keyword>
<evidence type="ECO:0000259" key="8">
    <source>
        <dbReference type="Pfam" id="PF02687"/>
    </source>
</evidence>
<name>A0ABU9E6U6_9BACT</name>
<feature type="transmembrane region" description="Helical" evidence="7">
    <location>
        <begin position="758"/>
        <end position="782"/>
    </location>
</feature>
<evidence type="ECO:0000256" key="6">
    <source>
        <dbReference type="ARBA" id="ARBA00038076"/>
    </source>
</evidence>
<feature type="domain" description="MacB-like periplasmic core" evidence="9">
    <location>
        <begin position="498"/>
        <end position="723"/>
    </location>
</feature>
<feature type="transmembrane region" description="Helical" evidence="7">
    <location>
        <begin position="355"/>
        <end position="378"/>
    </location>
</feature>
<dbReference type="RefSeq" id="WP_405278040.1">
    <property type="nucleotide sequence ID" value="NZ_JBBHLI010000001.1"/>
</dbReference>
<dbReference type="EMBL" id="JBBHLI010000001">
    <property type="protein sequence ID" value="MEK9499853.1"/>
    <property type="molecule type" value="Genomic_DNA"/>
</dbReference>
<feature type="transmembrane region" description="Helical" evidence="7">
    <location>
        <begin position="452"/>
        <end position="477"/>
    </location>
</feature>
<proteinExistence type="inferred from homology"/>
<feature type="domain" description="ABC3 transporter permease C-terminal" evidence="8">
    <location>
        <begin position="766"/>
        <end position="875"/>
    </location>
</feature>
<accession>A0ABU9E6U6</accession>
<protein>
    <submittedName>
        <fullName evidence="10">ABC transporter permease</fullName>
    </submittedName>
</protein>
<dbReference type="Pfam" id="PF02687">
    <property type="entry name" value="FtsX"/>
    <property type="match status" value="2"/>
</dbReference>
<evidence type="ECO:0000256" key="4">
    <source>
        <dbReference type="ARBA" id="ARBA00022989"/>
    </source>
</evidence>
<dbReference type="Proteomes" id="UP001484239">
    <property type="component" value="Unassembled WGS sequence"/>
</dbReference>
<dbReference type="PANTHER" id="PTHR30572">
    <property type="entry name" value="MEMBRANE COMPONENT OF TRANSPORTER-RELATED"/>
    <property type="match status" value="1"/>
</dbReference>
<organism evidence="10 11">
    <name type="scientific">Gaopeijia maritima</name>
    <dbReference type="NCBI Taxonomy" id="3119007"/>
    <lineage>
        <taxon>Bacteria</taxon>
        <taxon>Pseudomonadati</taxon>
        <taxon>Gemmatimonadota</taxon>
        <taxon>Longimicrobiia</taxon>
        <taxon>Gaopeijiales</taxon>
        <taxon>Gaopeijiaceae</taxon>
        <taxon>Gaopeijia</taxon>
    </lineage>
</organism>
<keyword evidence="5 7" id="KW-0472">Membrane</keyword>
<comment type="caution">
    <text evidence="10">The sequence shown here is derived from an EMBL/GenBank/DDBJ whole genome shotgun (WGS) entry which is preliminary data.</text>
</comment>
<evidence type="ECO:0000256" key="3">
    <source>
        <dbReference type="ARBA" id="ARBA00022692"/>
    </source>
</evidence>